<reference evidence="1 2" key="1">
    <citation type="journal article" date="2015" name="Microbiome">
        <title>Genomic resolution of linkages in carbon, nitrogen, and sulfur cycling among widespread estuary sediment bacteria.</title>
        <authorList>
            <person name="Baker B.J."/>
            <person name="Lazar C.S."/>
            <person name="Teske A.P."/>
            <person name="Dick G.J."/>
        </authorList>
    </citation>
    <scope>NUCLEOTIDE SEQUENCE [LARGE SCALE GENOMIC DNA]</scope>
    <source>
        <strain evidence="1">SM1_77</strain>
    </source>
</reference>
<organism evidence="1 2">
    <name type="scientific">candidate division WOR_3 bacterium SM1_77</name>
    <dbReference type="NCBI Taxonomy" id="1703778"/>
    <lineage>
        <taxon>Bacteria</taxon>
        <taxon>Bacteria division WOR-3</taxon>
    </lineage>
</organism>
<accession>A0A0S8JVT3</accession>
<proteinExistence type="predicted"/>
<dbReference type="AlphaFoldDB" id="A0A0S8JVT3"/>
<protein>
    <submittedName>
        <fullName evidence="1">Uncharacterized protein</fullName>
    </submittedName>
</protein>
<sequence>MKIILLFLLSSQPTEAEAIALGRRFNRIECYNNKLYLSPRIGQSIAQFVTGDSFNLISVTDEINYRIYDFQITPFAVYINRGTALEKFFITSGKKETIYASRDISSFTLTPGDEIVLCDRQTHELIFLDFTYEVKFKIENINIEDVQWHDTLIYALATNRIHIYDEHGNLIENRTIPEPSNRIVVGDRDILVFAEQNNYIYRAGVEWRRIEFPFAISDICIKNNVFIILDGSRNYIHSYNRNDF</sequence>
<name>A0A0S8JVT3_UNCW3</name>
<gene>
    <name evidence="1" type="ORF">AMJ74_04305</name>
</gene>
<evidence type="ECO:0000313" key="1">
    <source>
        <dbReference type="EMBL" id="KPL13943.1"/>
    </source>
</evidence>
<comment type="caution">
    <text evidence="1">The sequence shown here is derived from an EMBL/GenBank/DDBJ whole genome shotgun (WGS) entry which is preliminary data.</text>
</comment>
<dbReference type="EMBL" id="LJVE01000075">
    <property type="protein sequence ID" value="KPL13943.1"/>
    <property type="molecule type" value="Genomic_DNA"/>
</dbReference>
<dbReference type="Proteomes" id="UP000050975">
    <property type="component" value="Unassembled WGS sequence"/>
</dbReference>
<evidence type="ECO:0000313" key="2">
    <source>
        <dbReference type="Proteomes" id="UP000050975"/>
    </source>
</evidence>